<dbReference type="OrthoDB" id="5544992at2759"/>
<feature type="chain" id="PRO_5010252122" description="GAG-pre-integrase domain-containing protein" evidence="1">
    <location>
        <begin position="20"/>
        <end position="334"/>
    </location>
</feature>
<evidence type="ECO:0000313" key="3">
    <source>
        <dbReference type="RefSeq" id="XP_016508254.1"/>
    </source>
</evidence>
<protein>
    <recommendedName>
        <fullName evidence="2">GAG-pre-integrase domain-containing protein</fullName>
    </recommendedName>
</protein>
<dbReference type="PANTHER" id="PTHR34222:SF82">
    <property type="entry name" value="CCHC-TYPE DOMAIN-CONTAINING PROTEIN"/>
    <property type="match status" value="1"/>
</dbReference>
<dbReference type="AlphaFoldDB" id="A0A1S4D4Q3"/>
<name>A0A1S4D4Q3_TOBAC</name>
<dbReference type="Pfam" id="PF13976">
    <property type="entry name" value="gag_pre-integrs"/>
    <property type="match status" value="1"/>
</dbReference>
<proteinExistence type="predicted"/>
<keyword evidence="1" id="KW-0732">Signal</keyword>
<evidence type="ECO:0000256" key="1">
    <source>
        <dbReference type="SAM" id="SignalP"/>
    </source>
</evidence>
<dbReference type="RefSeq" id="XP_016508254.1">
    <property type="nucleotide sequence ID" value="XM_016652768.1"/>
</dbReference>
<dbReference type="OMA" id="EHIFIED"/>
<dbReference type="InterPro" id="IPR025724">
    <property type="entry name" value="GAG-pre-integrase_dom"/>
</dbReference>
<dbReference type="KEGG" id="nta:107825855"/>
<evidence type="ECO:0000259" key="2">
    <source>
        <dbReference type="Pfam" id="PF13976"/>
    </source>
</evidence>
<organism evidence="3">
    <name type="scientific">Nicotiana tabacum</name>
    <name type="common">Common tobacco</name>
    <dbReference type="NCBI Taxonomy" id="4097"/>
    <lineage>
        <taxon>Eukaryota</taxon>
        <taxon>Viridiplantae</taxon>
        <taxon>Streptophyta</taxon>
        <taxon>Embryophyta</taxon>
        <taxon>Tracheophyta</taxon>
        <taxon>Spermatophyta</taxon>
        <taxon>Magnoliopsida</taxon>
        <taxon>eudicotyledons</taxon>
        <taxon>Gunneridae</taxon>
        <taxon>Pentapetalae</taxon>
        <taxon>asterids</taxon>
        <taxon>lamiids</taxon>
        <taxon>Solanales</taxon>
        <taxon>Solanaceae</taxon>
        <taxon>Nicotianoideae</taxon>
        <taxon>Nicotianeae</taxon>
        <taxon>Nicotiana</taxon>
    </lineage>
</organism>
<gene>
    <name evidence="3" type="primary">LOC107825855</name>
</gene>
<feature type="signal peptide" evidence="1">
    <location>
        <begin position="1"/>
        <end position="19"/>
    </location>
</feature>
<dbReference type="PANTHER" id="PTHR34222">
    <property type="entry name" value="GAG_PRE-INTEGRS DOMAIN-CONTAINING PROTEIN"/>
    <property type="match status" value="1"/>
</dbReference>
<dbReference type="PaxDb" id="4097-A0A1S4D4Q3"/>
<sequence>MRLLWVKFDSLALAPGCDCAESRESIEFMERLKLLQFLMGFSESYEQARSQILMMIPLLTVNKAYSMLMEHESQRAMSNHHDSAEENEVVALMSTRTAGGQFRPKKNYNLQCDFCKMKGHTRENCYKIVGYTADFKHKRSGGYSSANSVMIEEANPQMQGNMNIPNMSSHAEKDNSLGYGIEHIFIEDQFNQILKLLNKEEVQETTANMASVFFPGFCMLQDLYTGKLKGIGKEANGLYLLTSTTSSKGQGLVPQSMNVRLDQNTLQLWHRRMGHPSSRVMKHVLNVIEELCRSVINSCEICPIAKQAKLPFPTSSSRIESVFELLHIDVWGPF</sequence>
<feature type="domain" description="GAG-pre-integrase" evidence="2">
    <location>
        <begin position="237"/>
        <end position="307"/>
    </location>
</feature>
<reference evidence="3" key="1">
    <citation type="submission" date="2025-08" db="UniProtKB">
        <authorList>
            <consortium name="RefSeq"/>
        </authorList>
    </citation>
    <scope>IDENTIFICATION</scope>
</reference>
<accession>A0A1S4D4Q3</accession>